<dbReference type="EMBL" id="JADNRY010000116">
    <property type="protein sequence ID" value="KAF9064757.1"/>
    <property type="molecule type" value="Genomic_DNA"/>
</dbReference>
<keyword evidence="2" id="KW-1185">Reference proteome</keyword>
<dbReference type="AlphaFoldDB" id="A0A9P5U3M6"/>
<dbReference type="OrthoDB" id="2269034at2759"/>
<sequence>MLDNPTLWSILSVAFGAAPQKPNGRVIHIFLERSQTTPLIVHMRLPSTLPSRKIIRHPAFQALIRDAPRWKMLRLIGDPRILRKDHPMRAVESLPKLEVLSLENMESETVTDFQVIPMPNLCRLIVITPRERIAVQSNFPWTQLTSMRLHGLHNVPSLVQLCPNLIELGLILSSELGEALPNHPVVIRHKRMRLLSLWFVKDPNMPKVKKKLLDMLEFPFDYFCCPVL</sequence>
<dbReference type="Proteomes" id="UP000772434">
    <property type="component" value="Unassembled WGS sequence"/>
</dbReference>
<proteinExistence type="predicted"/>
<accession>A0A9P5U3M6</accession>
<protein>
    <submittedName>
        <fullName evidence="1">Uncharacterized protein</fullName>
    </submittedName>
</protein>
<evidence type="ECO:0000313" key="2">
    <source>
        <dbReference type="Proteomes" id="UP000772434"/>
    </source>
</evidence>
<comment type="caution">
    <text evidence="1">The sequence shown here is derived from an EMBL/GenBank/DDBJ whole genome shotgun (WGS) entry which is preliminary data.</text>
</comment>
<name>A0A9P5U3M6_9AGAR</name>
<organism evidence="1 2">
    <name type="scientific">Rhodocollybia butyracea</name>
    <dbReference type="NCBI Taxonomy" id="206335"/>
    <lineage>
        <taxon>Eukaryota</taxon>
        <taxon>Fungi</taxon>
        <taxon>Dikarya</taxon>
        <taxon>Basidiomycota</taxon>
        <taxon>Agaricomycotina</taxon>
        <taxon>Agaricomycetes</taxon>
        <taxon>Agaricomycetidae</taxon>
        <taxon>Agaricales</taxon>
        <taxon>Marasmiineae</taxon>
        <taxon>Omphalotaceae</taxon>
        <taxon>Rhodocollybia</taxon>
    </lineage>
</organism>
<reference evidence="1" key="1">
    <citation type="submission" date="2020-11" db="EMBL/GenBank/DDBJ databases">
        <authorList>
            <consortium name="DOE Joint Genome Institute"/>
            <person name="Ahrendt S."/>
            <person name="Riley R."/>
            <person name="Andreopoulos W."/>
            <person name="Labutti K."/>
            <person name="Pangilinan J."/>
            <person name="Ruiz-Duenas F.J."/>
            <person name="Barrasa J.M."/>
            <person name="Sanchez-Garcia M."/>
            <person name="Camarero S."/>
            <person name="Miyauchi S."/>
            <person name="Serrano A."/>
            <person name="Linde D."/>
            <person name="Babiker R."/>
            <person name="Drula E."/>
            <person name="Ayuso-Fernandez I."/>
            <person name="Pacheco R."/>
            <person name="Padilla G."/>
            <person name="Ferreira P."/>
            <person name="Barriuso J."/>
            <person name="Kellner H."/>
            <person name="Castanera R."/>
            <person name="Alfaro M."/>
            <person name="Ramirez L."/>
            <person name="Pisabarro A.G."/>
            <person name="Kuo A."/>
            <person name="Tritt A."/>
            <person name="Lipzen A."/>
            <person name="He G."/>
            <person name="Yan M."/>
            <person name="Ng V."/>
            <person name="Cullen D."/>
            <person name="Martin F."/>
            <person name="Rosso M.-N."/>
            <person name="Henrissat B."/>
            <person name="Hibbett D."/>
            <person name="Martinez A.T."/>
            <person name="Grigoriev I.V."/>
        </authorList>
    </citation>
    <scope>NUCLEOTIDE SEQUENCE</scope>
    <source>
        <strain evidence="1">AH 40177</strain>
    </source>
</reference>
<evidence type="ECO:0000313" key="1">
    <source>
        <dbReference type="EMBL" id="KAF9064757.1"/>
    </source>
</evidence>
<gene>
    <name evidence="1" type="ORF">BDP27DRAFT_1425519</name>
</gene>